<gene>
    <name evidence="1" type="ORF">ACFSRY_04755</name>
</gene>
<keyword evidence="2" id="KW-1185">Reference proteome</keyword>
<sequence length="78" mass="8840">MNGNLKFRRYFLLLPLMWLIINLVSGCQRKGVLRCPETGGKGSSVEVKAPNGQSVQATSVAYDKKGRVRKKSRLKFWQ</sequence>
<proteinExistence type="predicted"/>
<accession>A0ABW5IHN8</accession>
<dbReference type="EMBL" id="JBHULU010000005">
    <property type="protein sequence ID" value="MFD2513164.1"/>
    <property type="molecule type" value="Genomic_DNA"/>
</dbReference>
<dbReference type="RefSeq" id="WP_377503623.1">
    <property type="nucleotide sequence ID" value="NZ_JBHULU010000005.1"/>
</dbReference>
<name>A0ABW5IHN8_9BACT</name>
<reference evidence="2" key="1">
    <citation type="journal article" date="2019" name="Int. J. Syst. Evol. Microbiol.">
        <title>The Global Catalogue of Microorganisms (GCM) 10K type strain sequencing project: providing services to taxonomists for standard genome sequencing and annotation.</title>
        <authorList>
            <consortium name="The Broad Institute Genomics Platform"/>
            <consortium name="The Broad Institute Genome Sequencing Center for Infectious Disease"/>
            <person name="Wu L."/>
            <person name="Ma J."/>
        </authorList>
    </citation>
    <scope>NUCLEOTIDE SEQUENCE [LARGE SCALE GENOMIC DNA]</scope>
    <source>
        <strain evidence="2">KCTC 42498</strain>
    </source>
</reference>
<protein>
    <submittedName>
        <fullName evidence="1">Uncharacterized protein</fullName>
    </submittedName>
</protein>
<evidence type="ECO:0000313" key="2">
    <source>
        <dbReference type="Proteomes" id="UP001597544"/>
    </source>
</evidence>
<organism evidence="1 2">
    <name type="scientific">Pontibacter locisalis</name>
    <dbReference type="NCBI Taxonomy" id="1719035"/>
    <lineage>
        <taxon>Bacteria</taxon>
        <taxon>Pseudomonadati</taxon>
        <taxon>Bacteroidota</taxon>
        <taxon>Cytophagia</taxon>
        <taxon>Cytophagales</taxon>
        <taxon>Hymenobacteraceae</taxon>
        <taxon>Pontibacter</taxon>
    </lineage>
</organism>
<dbReference type="Proteomes" id="UP001597544">
    <property type="component" value="Unassembled WGS sequence"/>
</dbReference>
<evidence type="ECO:0000313" key="1">
    <source>
        <dbReference type="EMBL" id="MFD2513164.1"/>
    </source>
</evidence>
<dbReference type="PROSITE" id="PS51257">
    <property type="entry name" value="PROKAR_LIPOPROTEIN"/>
    <property type="match status" value="1"/>
</dbReference>
<comment type="caution">
    <text evidence="1">The sequence shown here is derived from an EMBL/GenBank/DDBJ whole genome shotgun (WGS) entry which is preliminary data.</text>
</comment>